<feature type="region of interest" description="Disordered" evidence="1">
    <location>
        <begin position="136"/>
        <end position="158"/>
    </location>
</feature>
<gene>
    <name evidence="3" type="primary">LOC108673779</name>
</gene>
<proteinExistence type="predicted"/>
<protein>
    <submittedName>
        <fullName evidence="3">Uncharacterized protein LOC108673779 isoform X1</fullName>
    </submittedName>
</protein>
<feature type="compositionally biased region" description="Polar residues" evidence="1">
    <location>
        <begin position="141"/>
        <end position="158"/>
    </location>
</feature>
<dbReference type="InterPro" id="IPR013083">
    <property type="entry name" value="Znf_RING/FYVE/PHD"/>
</dbReference>
<dbReference type="Gene3D" id="3.30.40.10">
    <property type="entry name" value="Zinc/RING finger domain, C3HC4 (zinc finger)"/>
    <property type="match status" value="1"/>
</dbReference>
<name>A0A979FH78_HYAAZ</name>
<evidence type="ECO:0000256" key="1">
    <source>
        <dbReference type="SAM" id="MobiDB-lite"/>
    </source>
</evidence>
<feature type="compositionally biased region" description="Low complexity" evidence="1">
    <location>
        <begin position="1274"/>
        <end position="1301"/>
    </location>
</feature>
<dbReference type="KEGG" id="hazt:108673779"/>
<organism evidence="2 3">
    <name type="scientific">Hyalella azteca</name>
    <name type="common">Amphipod</name>
    <dbReference type="NCBI Taxonomy" id="294128"/>
    <lineage>
        <taxon>Eukaryota</taxon>
        <taxon>Metazoa</taxon>
        <taxon>Ecdysozoa</taxon>
        <taxon>Arthropoda</taxon>
        <taxon>Crustacea</taxon>
        <taxon>Multicrustacea</taxon>
        <taxon>Malacostraca</taxon>
        <taxon>Eumalacostraca</taxon>
        <taxon>Peracarida</taxon>
        <taxon>Amphipoda</taxon>
        <taxon>Senticaudata</taxon>
        <taxon>Talitrida</taxon>
        <taxon>Talitroidea</taxon>
        <taxon>Hyalellidae</taxon>
        <taxon>Hyalella</taxon>
    </lineage>
</organism>
<dbReference type="InterPro" id="IPR011011">
    <property type="entry name" value="Znf_FYVE_PHD"/>
</dbReference>
<dbReference type="RefSeq" id="XP_047736097.1">
    <property type="nucleotide sequence ID" value="XM_047880141.1"/>
</dbReference>
<dbReference type="PANTHER" id="PTHR46880">
    <property type="entry name" value="RAS-ASSOCIATING DOMAIN-CONTAINING PROTEIN"/>
    <property type="match status" value="1"/>
</dbReference>
<dbReference type="Proteomes" id="UP000694843">
    <property type="component" value="Unplaced"/>
</dbReference>
<dbReference type="OrthoDB" id="7753208at2759"/>
<accession>A0A979FH78</accession>
<feature type="region of interest" description="Disordered" evidence="1">
    <location>
        <begin position="1274"/>
        <end position="1312"/>
    </location>
</feature>
<reference evidence="3" key="1">
    <citation type="submission" date="2025-08" db="UniProtKB">
        <authorList>
            <consortium name="RefSeq"/>
        </authorList>
    </citation>
    <scope>IDENTIFICATION</scope>
    <source>
        <tissue evidence="3">Whole organism</tissue>
    </source>
</reference>
<dbReference type="SUPFAM" id="SSF57903">
    <property type="entry name" value="FYVE/PHD zinc finger"/>
    <property type="match status" value="1"/>
</dbReference>
<evidence type="ECO:0000313" key="2">
    <source>
        <dbReference type="Proteomes" id="UP000694843"/>
    </source>
</evidence>
<evidence type="ECO:0000313" key="3">
    <source>
        <dbReference type="RefSeq" id="XP_047736097.1"/>
    </source>
</evidence>
<dbReference type="GeneID" id="108673779"/>
<sequence>MASTHPLIKFAFSNVSAVDGSLQALCKFCTFGGGLVKFDRTSYSNLSRHLLRHHPDEYIIYCQQTEKSSSLDARGEKMKKSLFLSSTETTPSMSSISSHITKKDIPTTPCNSNISSTMPDLTEAPVPLEMNTNQEEVHPSPTVSFTSPSHIPKQQSYSSVSMNRKIKPILMCKPECKSCNSLENADKFFKLALKVALDECTHKTNDCCCTGKFAKLSGRTEEEKRVVSRHKARTFDGSSFLSQYNSKNDQIVYFCKVCLSRGRLSKGKRKVGESWTEGMTFTTTRKKNIAMKMHLLSQQHKEAMEFTKSDDESQRRLGFPTREEQEKATRNTMIAGIFMTSHSLPFRLYTALCAFLSLICPSHLSNPLGNQHQTHVGIRHVLSANYEACATTMKRFFYSTFAATKSKRKITISCDKGTAPKDVSRQAIVATYVRDDGMPEEMVLGVPMIRQGGAVATTNHVKENVSLFLDPSTVAFVCTDSEAVYTGNESGMIEMLKTSNEFQNLNGLPDFCHKIENLLQRSMPKWVSETLATCKCVSAFVNDYNIVKNIIHKHINLYHGSSFSTIPNQGQTRFAQYLYLHLDAILKNLPIMIEALPELVNTQTFLSDKAIVILKSIIQDSFIIKVMFIRRLYKLISEKEKIAQNTDFGPFQYKHLVDNLASELQELKTPFIDVENFQGKDTVINLMNDNSKWIDQICNEAPNYLMIPQPIALATQLFSLHHRNNLEGNSTAIKQLFNTVNIQFELCGSECKGVEECECLISDYEKFMAIFQSQYQALPNNSIIRPGTSKSQSYTHAFARYIAENNPKNVYPTNIIRCLEIIQLMRPSLAATERVMSHMTSMMSRSESMYDSNKKMTGDSTTIDSFQMEVFLKCNTNIVQHNADLAKQIFLGRHKGSLMKNKKPSERSYTVNNYLDELSRKISYQNLTKRKNAFDQNQEDCKRTRMDFTGPNVLKNYEVPASLNSVLVASTQPINHSPANGTILQHEVVPPLSPLVNKAGDARSIETFDQPNESREFQMGGTSLNLGNETANVKKNRMEVYCICQMKNDKGSQSQIKHSKLIGCSSAQKCESYIERMAEKNVGGGDWFHVECLKMDKIPKGPWYCQKCNEKYAANLRQDLTNYNIQECSIVLQRCAEAADGGILCAKQSLPQLSAGEAKSETLEADAQSPVDNFKDEIEDGTEDVDVKEEPFSYDDKQALEPLNPGCGGLLVPPPSCVPCKREDPKETPVVLDVPLYLLITDGAEGQAGGIAMAPANHDVPQYYLLITDGAEGQSSSGESSIAGGAAAVAGGSGEPSTAGGSAAGAGDHGDVFMSSNPELLPNRLHQFPGGETTFWATNPGP</sequence>
<dbReference type="PANTHER" id="PTHR46880:SF5">
    <property type="entry name" value="DUF4371 DOMAIN-CONTAINING PROTEIN"/>
    <property type="match status" value="1"/>
</dbReference>
<keyword evidence="2" id="KW-1185">Reference proteome</keyword>